<feature type="region of interest" description="Disordered" evidence="1">
    <location>
        <begin position="1"/>
        <end position="26"/>
    </location>
</feature>
<reference evidence="3 4" key="1">
    <citation type="submission" date="2011-10" db="EMBL/GenBank/DDBJ databases">
        <title>The Improved High-Quality Draft genome of Leptonema illini DSM 21528.</title>
        <authorList>
            <consortium name="US DOE Joint Genome Institute (JGI-PGF)"/>
            <person name="Lucas S."/>
            <person name="Copeland A."/>
            <person name="Lapidus A."/>
            <person name="Glavina del Rio T."/>
            <person name="Dalin E."/>
            <person name="Tice H."/>
            <person name="Bruce D."/>
            <person name="Goodwin L."/>
            <person name="Pitluck S."/>
            <person name="Peters L."/>
            <person name="Mikhailova N."/>
            <person name="Held B."/>
            <person name="Kyrpides N."/>
            <person name="Mavromatis K."/>
            <person name="Ivanova N."/>
            <person name="Markowitz V."/>
            <person name="Cheng J.-F."/>
            <person name="Hugenholtz P."/>
            <person name="Woyke T."/>
            <person name="Wu D."/>
            <person name="Gronow S."/>
            <person name="Wellnitz S."/>
            <person name="Brambilla E.-M."/>
            <person name="Klenk H.-P."/>
            <person name="Eisen J.A."/>
        </authorList>
    </citation>
    <scope>NUCLEOTIDE SEQUENCE [LARGE SCALE GENOMIC DNA]</scope>
    <source>
        <strain evidence="3 4">DSM 21528</strain>
    </source>
</reference>
<protein>
    <recommendedName>
        <fullName evidence="5">DUF883 domain-containing protein</fullName>
    </recommendedName>
</protein>
<dbReference type="HOGENOM" id="CLU_2423327_0_0_12"/>
<keyword evidence="2" id="KW-1133">Transmembrane helix</keyword>
<evidence type="ECO:0000313" key="4">
    <source>
        <dbReference type="Proteomes" id="UP000005737"/>
    </source>
</evidence>
<evidence type="ECO:0000256" key="2">
    <source>
        <dbReference type="SAM" id="Phobius"/>
    </source>
</evidence>
<gene>
    <name evidence="3" type="ORF">Lepil_2714</name>
</gene>
<sequence length="84" mass="9270">MAEDTMQQESPGKLKEKVQQARQKAGEEWEHVRDRLSVYGEGADEFIDSVGRYIKENPQRSAMIAGAAGLGIGLIAGLLLRGRR</sequence>
<dbReference type="AlphaFoldDB" id="H2CBL0"/>
<dbReference type="STRING" id="183.GCA_002009735_01976"/>
<dbReference type="EMBL" id="JH597773">
    <property type="protein sequence ID" value="EHQ07385.1"/>
    <property type="molecule type" value="Genomic_DNA"/>
</dbReference>
<dbReference type="RefSeq" id="WP_002773245.1">
    <property type="nucleotide sequence ID" value="NZ_JH597773.1"/>
</dbReference>
<keyword evidence="2" id="KW-0472">Membrane</keyword>
<evidence type="ECO:0008006" key="5">
    <source>
        <dbReference type="Google" id="ProtNLM"/>
    </source>
</evidence>
<name>H2CBL0_9LEPT</name>
<proteinExistence type="predicted"/>
<accession>H2CBL0</accession>
<feature type="compositionally biased region" description="Basic and acidic residues" evidence="1">
    <location>
        <begin position="12"/>
        <end position="26"/>
    </location>
</feature>
<keyword evidence="4" id="KW-1185">Reference proteome</keyword>
<feature type="compositionally biased region" description="Polar residues" evidence="1">
    <location>
        <begin position="1"/>
        <end position="10"/>
    </location>
</feature>
<evidence type="ECO:0000313" key="3">
    <source>
        <dbReference type="EMBL" id="EHQ07385.1"/>
    </source>
</evidence>
<dbReference type="Proteomes" id="UP000005737">
    <property type="component" value="Unassembled WGS sequence"/>
</dbReference>
<organism evidence="3 4">
    <name type="scientific">Leptonema illini DSM 21528</name>
    <dbReference type="NCBI Taxonomy" id="929563"/>
    <lineage>
        <taxon>Bacteria</taxon>
        <taxon>Pseudomonadati</taxon>
        <taxon>Spirochaetota</taxon>
        <taxon>Spirochaetia</taxon>
        <taxon>Leptospirales</taxon>
        <taxon>Leptospiraceae</taxon>
        <taxon>Leptonema</taxon>
    </lineage>
</organism>
<feature type="transmembrane region" description="Helical" evidence="2">
    <location>
        <begin position="62"/>
        <end position="80"/>
    </location>
</feature>
<evidence type="ECO:0000256" key="1">
    <source>
        <dbReference type="SAM" id="MobiDB-lite"/>
    </source>
</evidence>
<keyword evidence="2" id="KW-0812">Transmembrane</keyword>